<reference evidence="1" key="1">
    <citation type="submission" date="2013-11" db="EMBL/GenBank/DDBJ databases">
        <title>Microbial diversity, functional groups and degradation webs in Northern and Southern Mediterranean and Red Sea marine crude oil polluted sites.</title>
        <authorList>
            <person name="Daffonchio D."/>
            <person name="Mapelli F."/>
            <person name="Ferrer M."/>
            <person name="Richter M."/>
            <person name="Cherif A."/>
            <person name="Malkawi H.I."/>
            <person name="Yakimov M.M."/>
            <person name="Abdel-Fattah Y.R."/>
            <person name="Blaghen M."/>
            <person name="Golyshin P.N."/>
            <person name="Kalogerakis N."/>
            <person name="Boon N."/>
            <person name="Magagnini M."/>
            <person name="Fava F."/>
        </authorList>
    </citation>
    <scope>NUCLEOTIDE SEQUENCE</scope>
</reference>
<sequence>MAPSKLMTQVGLPWMPSFSSRLTTFRSLATPGLP</sequence>
<organism evidence="1">
    <name type="scientific">marine sediment metagenome</name>
    <dbReference type="NCBI Taxonomy" id="412755"/>
    <lineage>
        <taxon>unclassified sequences</taxon>
        <taxon>metagenomes</taxon>
        <taxon>ecological metagenomes</taxon>
    </lineage>
</organism>
<proteinExistence type="predicted"/>
<name>A0A1B6NVH7_9ZZZZ</name>
<dbReference type="EMBL" id="AYSL01000523">
    <property type="protein sequence ID" value="KTF07464.1"/>
    <property type="molecule type" value="Genomic_DNA"/>
</dbReference>
<accession>A0A1B6NVH7</accession>
<evidence type="ECO:0000313" key="1">
    <source>
        <dbReference type="EMBL" id="KTF07464.1"/>
    </source>
</evidence>
<comment type="caution">
    <text evidence="1">The sequence shown here is derived from an EMBL/GenBank/DDBJ whole genome shotgun (WGS) entry which is preliminary data.</text>
</comment>
<protein>
    <submittedName>
        <fullName evidence="1">Uncharacterized protein</fullName>
    </submittedName>
</protein>
<gene>
    <name evidence="1" type="ORF">MGSAQ_001041</name>
</gene>
<dbReference type="AlphaFoldDB" id="A0A1B6NVH7"/>